<dbReference type="Proteomes" id="UP000747542">
    <property type="component" value="Unassembled WGS sequence"/>
</dbReference>
<evidence type="ECO:0008006" key="3">
    <source>
        <dbReference type="Google" id="ProtNLM"/>
    </source>
</evidence>
<evidence type="ECO:0000313" key="2">
    <source>
        <dbReference type="Proteomes" id="UP000747542"/>
    </source>
</evidence>
<keyword evidence="2" id="KW-1185">Reference proteome</keyword>
<evidence type="ECO:0000313" key="1">
    <source>
        <dbReference type="EMBL" id="KAG7172024.1"/>
    </source>
</evidence>
<dbReference type="AlphaFoldDB" id="A0A8J5N2P5"/>
<dbReference type="PANTHER" id="PTHR46880">
    <property type="entry name" value="RAS-ASSOCIATING DOMAIN-CONTAINING PROTEIN"/>
    <property type="match status" value="1"/>
</dbReference>
<protein>
    <recommendedName>
        <fullName evidence="3">HAT C-terminal dimerisation domain-containing protein</fullName>
    </recommendedName>
</protein>
<reference evidence="1" key="1">
    <citation type="journal article" date="2021" name="Sci. Adv.">
        <title>The American lobster genome reveals insights on longevity, neural, and immune adaptations.</title>
        <authorList>
            <person name="Polinski J.M."/>
            <person name="Zimin A.V."/>
            <person name="Clark K.F."/>
            <person name="Kohn A.B."/>
            <person name="Sadowski N."/>
            <person name="Timp W."/>
            <person name="Ptitsyn A."/>
            <person name="Khanna P."/>
            <person name="Romanova D.Y."/>
            <person name="Williams P."/>
            <person name="Greenwood S.J."/>
            <person name="Moroz L.L."/>
            <person name="Walt D.R."/>
            <person name="Bodnar A.G."/>
        </authorList>
    </citation>
    <scope>NUCLEOTIDE SEQUENCE</scope>
    <source>
        <strain evidence="1">GMGI-L3</strain>
    </source>
</reference>
<dbReference type="PANTHER" id="PTHR46880:SF9">
    <property type="entry name" value="ZINC FINGER PROTEIN 862"/>
    <property type="match status" value="1"/>
</dbReference>
<proteinExistence type="predicted"/>
<comment type="caution">
    <text evidence="1">The sequence shown here is derived from an EMBL/GenBank/DDBJ whole genome shotgun (WGS) entry which is preliminary data.</text>
</comment>
<sequence>MRKILEGDTTTFQGEKLSDRSSASMAARHNMLTSLITSLKKKVVDKASTVLKNSWILYFKPWPAEYTGNEGFGDIAVGALAQSLEKRLREAEVDPIKLEDEWAALKCYLYKISKISPVSKLSWQQINESYREKCGSFLHLVDLLLSIPTSSADAESGFSQVKLIKTDWRRRLTDDHLTSSGPVAVNRFLTTGACHVDGYNHTDGCSTDEVLDDIEELDEEHIQKLTDQIQ</sequence>
<organism evidence="1 2">
    <name type="scientific">Homarus americanus</name>
    <name type="common">American lobster</name>
    <dbReference type="NCBI Taxonomy" id="6706"/>
    <lineage>
        <taxon>Eukaryota</taxon>
        <taxon>Metazoa</taxon>
        <taxon>Ecdysozoa</taxon>
        <taxon>Arthropoda</taxon>
        <taxon>Crustacea</taxon>
        <taxon>Multicrustacea</taxon>
        <taxon>Malacostraca</taxon>
        <taxon>Eumalacostraca</taxon>
        <taxon>Eucarida</taxon>
        <taxon>Decapoda</taxon>
        <taxon>Pleocyemata</taxon>
        <taxon>Astacidea</taxon>
        <taxon>Nephropoidea</taxon>
        <taxon>Nephropidae</taxon>
        <taxon>Homarus</taxon>
    </lineage>
</organism>
<dbReference type="EMBL" id="JAHLQT010011632">
    <property type="protein sequence ID" value="KAG7172024.1"/>
    <property type="molecule type" value="Genomic_DNA"/>
</dbReference>
<gene>
    <name evidence="1" type="ORF">Hamer_G000999</name>
</gene>
<name>A0A8J5N2P5_HOMAM</name>
<accession>A0A8J5N2P5</accession>